<dbReference type="PANTHER" id="PTHR36203">
    <property type="entry name" value="ASCORBATE-SPECIFIC PTS SYSTEM EIIA COMPONENT"/>
    <property type="match status" value="1"/>
</dbReference>
<comment type="caution">
    <text evidence="8">The sequence shown here is derived from an EMBL/GenBank/DDBJ whole genome shotgun (WGS) entry which is preliminary data.</text>
</comment>
<keyword evidence="9" id="KW-1185">Reference proteome</keyword>
<dbReference type="InterPro" id="IPR051351">
    <property type="entry name" value="Ascorbate-PTS_EIIA_comp"/>
</dbReference>
<accession>A0A0R1ZMU5</accession>
<keyword evidence="3" id="KW-0963">Cytoplasm</keyword>
<feature type="domain" description="PTS EIIA type-2" evidence="7">
    <location>
        <begin position="4"/>
        <end position="144"/>
    </location>
</feature>
<keyword evidence="5" id="KW-0598">Phosphotransferase system</keyword>
<reference evidence="8 9" key="1">
    <citation type="journal article" date="2015" name="Genome Announc.">
        <title>Expanding the biotechnology potential of lactobacilli through comparative genomics of 213 strains and associated genera.</title>
        <authorList>
            <person name="Sun Z."/>
            <person name="Harris H.M."/>
            <person name="McCann A."/>
            <person name="Guo C."/>
            <person name="Argimon S."/>
            <person name="Zhang W."/>
            <person name="Yang X."/>
            <person name="Jeffery I.B."/>
            <person name="Cooney J.C."/>
            <person name="Kagawa T.F."/>
            <person name="Liu W."/>
            <person name="Song Y."/>
            <person name="Salvetti E."/>
            <person name="Wrobel A."/>
            <person name="Rasinkangas P."/>
            <person name="Parkhill J."/>
            <person name="Rea M.C."/>
            <person name="O'Sullivan O."/>
            <person name="Ritari J."/>
            <person name="Douillard F.P."/>
            <person name="Paul Ross R."/>
            <person name="Yang R."/>
            <person name="Briner A.E."/>
            <person name="Felis G.E."/>
            <person name="de Vos W.M."/>
            <person name="Barrangou R."/>
            <person name="Klaenhammer T.R."/>
            <person name="Caufield P.W."/>
            <person name="Cui Y."/>
            <person name="Zhang H."/>
            <person name="O'Toole P.W."/>
        </authorList>
    </citation>
    <scope>NUCLEOTIDE SEQUENCE [LARGE SCALE GENOMIC DNA]</scope>
    <source>
        <strain evidence="8 9">DSM 20505</strain>
    </source>
</reference>
<keyword evidence="2" id="KW-0813">Transport</keyword>
<organism evidence="8 9">
    <name type="scientific">Lacticaseibacillus sharpeae JCM 1186 = DSM 20505</name>
    <dbReference type="NCBI Taxonomy" id="1291052"/>
    <lineage>
        <taxon>Bacteria</taxon>
        <taxon>Bacillati</taxon>
        <taxon>Bacillota</taxon>
        <taxon>Bacilli</taxon>
        <taxon>Lactobacillales</taxon>
        <taxon>Lactobacillaceae</taxon>
        <taxon>Lacticaseibacillus</taxon>
    </lineage>
</organism>
<comment type="subcellular location">
    <subcellularLocation>
        <location evidence="1">Cytoplasm</location>
    </subcellularLocation>
</comment>
<protein>
    <recommendedName>
        <fullName evidence="7">PTS EIIA type-2 domain-containing protein</fullName>
    </recommendedName>
</protein>
<evidence type="ECO:0000259" key="7">
    <source>
        <dbReference type="PROSITE" id="PS51094"/>
    </source>
</evidence>
<dbReference type="RefSeq" id="WP_054679987.1">
    <property type="nucleotide sequence ID" value="NZ_AYYO01000012.1"/>
</dbReference>
<dbReference type="InterPro" id="IPR002178">
    <property type="entry name" value="PTS_EIIA_type-2_dom"/>
</dbReference>
<dbReference type="GO" id="GO:0005737">
    <property type="term" value="C:cytoplasm"/>
    <property type="evidence" value="ECO:0007669"/>
    <property type="project" value="UniProtKB-SubCell"/>
</dbReference>
<dbReference type="PATRIC" id="fig|1291052.5.peg.1001"/>
<gene>
    <name evidence="8" type="ORF">FC18_GL000988</name>
</gene>
<dbReference type="InterPro" id="IPR016152">
    <property type="entry name" value="PTrfase/Anion_transptr"/>
</dbReference>
<dbReference type="Gene3D" id="3.40.930.10">
    <property type="entry name" value="Mannitol-specific EII, Chain A"/>
    <property type="match status" value="1"/>
</dbReference>
<sequence length="144" mass="15228">MLATYTNLNAISTNQDYSTASTALHAAGTLLERGGFSNPAYTDAILDNYQHNGAYFVIAPGIALPHARPIGVLKSGISILTLKTPLDFGNTANGPADLIVALAATGNNDHLALLSQLVTTLSDRWRYQQLVAAESAAALYQLLE</sequence>
<evidence type="ECO:0000313" key="8">
    <source>
        <dbReference type="EMBL" id="KRM55797.1"/>
    </source>
</evidence>
<keyword evidence="6" id="KW-0418">Kinase</keyword>
<dbReference type="Proteomes" id="UP000051679">
    <property type="component" value="Unassembled WGS sequence"/>
</dbReference>
<evidence type="ECO:0000256" key="4">
    <source>
        <dbReference type="ARBA" id="ARBA00022679"/>
    </source>
</evidence>
<proteinExistence type="predicted"/>
<dbReference type="AlphaFoldDB" id="A0A0R1ZMU5"/>
<evidence type="ECO:0000313" key="9">
    <source>
        <dbReference type="Proteomes" id="UP000051679"/>
    </source>
</evidence>
<name>A0A0R1ZMU5_9LACO</name>
<dbReference type="EMBL" id="AYYO01000012">
    <property type="protein sequence ID" value="KRM55797.1"/>
    <property type="molecule type" value="Genomic_DNA"/>
</dbReference>
<evidence type="ECO:0000256" key="6">
    <source>
        <dbReference type="ARBA" id="ARBA00022777"/>
    </source>
</evidence>
<dbReference type="PANTHER" id="PTHR36203:SF5">
    <property type="entry name" value="PTS SYSTEM, EIIA COMPONENT"/>
    <property type="match status" value="1"/>
</dbReference>
<dbReference type="PROSITE" id="PS51094">
    <property type="entry name" value="PTS_EIIA_TYPE_2"/>
    <property type="match status" value="1"/>
</dbReference>
<dbReference type="SUPFAM" id="SSF55804">
    <property type="entry name" value="Phoshotransferase/anion transport protein"/>
    <property type="match status" value="1"/>
</dbReference>
<dbReference type="GO" id="GO:0009401">
    <property type="term" value="P:phosphoenolpyruvate-dependent sugar phosphotransferase system"/>
    <property type="evidence" value="ECO:0007669"/>
    <property type="project" value="UniProtKB-KW"/>
</dbReference>
<evidence type="ECO:0000256" key="1">
    <source>
        <dbReference type="ARBA" id="ARBA00004496"/>
    </source>
</evidence>
<evidence type="ECO:0000256" key="5">
    <source>
        <dbReference type="ARBA" id="ARBA00022683"/>
    </source>
</evidence>
<dbReference type="Pfam" id="PF00359">
    <property type="entry name" value="PTS_EIIA_2"/>
    <property type="match status" value="1"/>
</dbReference>
<dbReference type="OrthoDB" id="369398at2"/>
<dbReference type="GO" id="GO:0016301">
    <property type="term" value="F:kinase activity"/>
    <property type="evidence" value="ECO:0007669"/>
    <property type="project" value="UniProtKB-KW"/>
</dbReference>
<keyword evidence="4" id="KW-0808">Transferase</keyword>
<dbReference type="CDD" id="cd00211">
    <property type="entry name" value="PTS_IIA_fru"/>
    <property type="match status" value="1"/>
</dbReference>
<evidence type="ECO:0000256" key="2">
    <source>
        <dbReference type="ARBA" id="ARBA00022448"/>
    </source>
</evidence>
<evidence type="ECO:0000256" key="3">
    <source>
        <dbReference type="ARBA" id="ARBA00022490"/>
    </source>
</evidence>
<dbReference type="STRING" id="1291052.FC18_GL000988"/>